<evidence type="ECO:0000256" key="1">
    <source>
        <dbReference type="ARBA" id="ARBA00022468"/>
    </source>
</evidence>
<dbReference type="EMBL" id="KQ244005">
    <property type="protein sequence ID" value="KNC74889.1"/>
    <property type="molecule type" value="Genomic_DNA"/>
</dbReference>
<dbReference type="InterPro" id="IPR000195">
    <property type="entry name" value="Rab-GAP-TBC_dom"/>
</dbReference>
<organism evidence="3 4">
    <name type="scientific">Sphaeroforma arctica JP610</name>
    <dbReference type="NCBI Taxonomy" id="667725"/>
    <lineage>
        <taxon>Eukaryota</taxon>
        <taxon>Ichthyosporea</taxon>
        <taxon>Ichthyophonida</taxon>
        <taxon>Sphaeroforma</taxon>
    </lineage>
</organism>
<dbReference type="Gene3D" id="1.10.8.270">
    <property type="entry name" value="putative rabgap domain of human tbc1 domain family member 14 like domains"/>
    <property type="match status" value="1"/>
</dbReference>
<dbReference type="SUPFAM" id="SSF47923">
    <property type="entry name" value="Ypt/Rab-GAP domain of gyp1p"/>
    <property type="match status" value="1"/>
</dbReference>
<evidence type="ECO:0000259" key="2">
    <source>
        <dbReference type="PROSITE" id="PS50086"/>
    </source>
</evidence>
<evidence type="ECO:0000313" key="4">
    <source>
        <dbReference type="Proteomes" id="UP000054560"/>
    </source>
</evidence>
<feature type="non-terminal residue" evidence="3">
    <location>
        <position position="95"/>
    </location>
</feature>
<dbReference type="GO" id="GO:0005096">
    <property type="term" value="F:GTPase activator activity"/>
    <property type="evidence" value="ECO:0007669"/>
    <property type="project" value="UniProtKB-KW"/>
</dbReference>
<dbReference type="Pfam" id="PF00566">
    <property type="entry name" value="RabGAP-TBC"/>
    <property type="match status" value="1"/>
</dbReference>
<dbReference type="PANTHER" id="PTHR22957">
    <property type="entry name" value="TBC1 DOMAIN FAMILY MEMBER GTPASE-ACTIVATING PROTEIN"/>
    <property type="match status" value="1"/>
</dbReference>
<sequence length="95" mass="11333">MSDILGPILEVMDDEVDAFWCFVGIMDRVENNFQKDQNGVHTLLGRLSRLLRYYDPELTAHFAANGCENMFFCFRWVIINMKREFDYDSLQKLWE</sequence>
<dbReference type="OrthoDB" id="1932177at2759"/>
<dbReference type="STRING" id="667725.A0A0L0FDP0"/>
<name>A0A0L0FDP0_9EUKA</name>
<protein>
    <recommendedName>
        <fullName evidence="2">Rab-GAP TBC domain-containing protein</fullName>
    </recommendedName>
</protein>
<accession>A0A0L0FDP0</accession>
<dbReference type="Gene3D" id="1.10.472.80">
    <property type="entry name" value="Ypt/Rab-GAP domain of gyp1p, domain 3"/>
    <property type="match status" value="1"/>
</dbReference>
<gene>
    <name evidence="3" type="ORF">SARC_12574</name>
</gene>
<dbReference type="AlphaFoldDB" id="A0A0L0FDP0"/>
<dbReference type="InterPro" id="IPR035969">
    <property type="entry name" value="Rab-GAP_TBC_sf"/>
</dbReference>
<dbReference type="eggNOG" id="KOG2197">
    <property type="taxonomic scope" value="Eukaryota"/>
</dbReference>
<evidence type="ECO:0000313" key="3">
    <source>
        <dbReference type="EMBL" id="KNC74889.1"/>
    </source>
</evidence>
<keyword evidence="1" id="KW-0343">GTPase activation</keyword>
<dbReference type="PANTHER" id="PTHR22957:SF502">
    <property type="entry name" value="SMALL G PROTEIN SIGNALING MODULATOR 2-RELATED"/>
    <property type="match status" value="1"/>
</dbReference>
<keyword evidence="4" id="KW-1185">Reference proteome</keyword>
<reference evidence="3 4" key="1">
    <citation type="submission" date="2011-02" db="EMBL/GenBank/DDBJ databases">
        <title>The Genome Sequence of Sphaeroforma arctica JP610.</title>
        <authorList>
            <consortium name="The Broad Institute Genome Sequencing Platform"/>
            <person name="Russ C."/>
            <person name="Cuomo C."/>
            <person name="Young S.K."/>
            <person name="Zeng Q."/>
            <person name="Gargeya S."/>
            <person name="Alvarado L."/>
            <person name="Berlin A."/>
            <person name="Chapman S.B."/>
            <person name="Chen Z."/>
            <person name="Freedman E."/>
            <person name="Gellesch M."/>
            <person name="Goldberg J."/>
            <person name="Griggs A."/>
            <person name="Gujja S."/>
            <person name="Heilman E."/>
            <person name="Heiman D."/>
            <person name="Howarth C."/>
            <person name="Mehta T."/>
            <person name="Neiman D."/>
            <person name="Pearson M."/>
            <person name="Roberts A."/>
            <person name="Saif S."/>
            <person name="Shea T."/>
            <person name="Shenoy N."/>
            <person name="Sisk P."/>
            <person name="Stolte C."/>
            <person name="Sykes S."/>
            <person name="White J."/>
            <person name="Yandava C."/>
            <person name="Burger G."/>
            <person name="Gray M.W."/>
            <person name="Holland P.W.H."/>
            <person name="King N."/>
            <person name="Lang F.B.F."/>
            <person name="Roger A.J."/>
            <person name="Ruiz-Trillo I."/>
            <person name="Haas B."/>
            <person name="Nusbaum C."/>
            <person name="Birren B."/>
        </authorList>
    </citation>
    <scope>NUCLEOTIDE SEQUENCE [LARGE SCALE GENOMIC DNA]</scope>
    <source>
        <strain evidence="3 4">JP610</strain>
    </source>
</reference>
<dbReference type="RefSeq" id="XP_014148791.1">
    <property type="nucleotide sequence ID" value="XM_014293316.1"/>
</dbReference>
<dbReference type="PROSITE" id="PS50086">
    <property type="entry name" value="TBC_RABGAP"/>
    <property type="match status" value="1"/>
</dbReference>
<feature type="domain" description="Rab-GAP TBC" evidence="2">
    <location>
        <begin position="1"/>
        <end position="95"/>
    </location>
</feature>
<proteinExistence type="predicted"/>
<dbReference type="GeneID" id="25913078"/>
<dbReference type="Proteomes" id="UP000054560">
    <property type="component" value="Unassembled WGS sequence"/>
</dbReference>